<keyword evidence="1" id="KW-0732">Signal</keyword>
<dbReference type="InterPro" id="IPR014044">
    <property type="entry name" value="CAP_dom"/>
</dbReference>
<dbReference type="SMART" id="SM00287">
    <property type="entry name" value="SH3b"/>
    <property type="match status" value="1"/>
</dbReference>
<dbReference type="Gene3D" id="3.40.33.10">
    <property type="entry name" value="CAP"/>
    <property type="match status" value="1"/>
</dbReference>
<organism evidence="3 4">
    <name type="scientific">Anaerobacterium chartisolvens</name>
    <dbReference type="NCBI Taxonomy" id="1297424"/>
    <lineage>
        <taxon>Bacteria</taxon>
        <taxon>Bacillati</taxon>
        <taxon>Bacillota</taxon>
        <taxon>Clostridia</taxon>
        <taxon>Eubacteriales</taxon>
        <taxon>Oscillospiraceae</taxon>
        <taxon>Anaerobacterium</taxon>
    </lineage>
</organism>
<evidence type="ECO:0000259" key="2">
    <source>
        <dbReference type="PROSITE" id="PS51781"/>
    </source>
</evidence>
<protein>
    <submittedName>
        <fullName evidence="3">Putative YkwD family protein</fullName>
    </submittedName>
</protein>
<dbReference type="EMBL" id="QPJT01000004">
    <property type="protein sequence ID" value="RCX18808.1"/>
    <property type="molecule type" value="Genomic_DNA"/>
</dbReference>
<feature type="signal peptide" evidence="1">
    <location>
        <begin position="1"/>
        <end position="22"/>
    </location>
</feature>
<gene>
    <name evidence="3" type="ORF">DFR58_10477</name>
</gene>
<feature type="chain" id="PRO_5039017567" evidence="1">
    <location>
        <begin position="23"/>
        <end position="261"/>
    </location>
</feature>
<dbReference type="Proteomes" id="UP000253034">
    <property type="component" value="Unassembled WGS sequence"/>
</dbReference>
<dbReference type="InterPro" id="IPR003646">
    <property type="entry name" value="SH3-like_bac-type"/>
</dbReference>
<name>A0A369BDX5_9FIRM</name>
<accession>A0A369BDX5</accession>
<dbReference type="Gene3D" id="2.30.30.40">
    <property type="entry name" value="SH3 Domains"/>
    <property type="match status" value="1"/>
</dbReference>
<proteinExistence type="predicted"/>
<dbReference type="RefSeq" id="WP_114296657.1">
    <property type="nucleotide sequence ID" value="NZ_QPJT01000004.1"/>
</dbReference>
<dbReference type="CDD" id="cd05379">
    <property type="entry name" value="CAP_bacterial"/>
    <property type="match status" value="1"/>
</dbReference>
<feature type="domain" description="SH3b" evidence="2">
    <location>
        <begin position="40"/>
        <end position="104"/>
    </location>
</feature>
<reference evidence="3 4" key="1">
    <citation type="submission" date="2018-07" db="EMBL/GenBank/DDBJ databases">
        <title>Genomic Encyclopedia of Type Strains, Phase IV (KMG-IV): sequencing the most valuable type-strain genomes for metagenomic binning, comparative biology and taxonomic classification.</title>
        <authorList>
            <person name="Goeker M."/>
        </authorList>
    </citation>
    <scope>NUCLEOTIDE SEQUENCE [LARGE SCALE GENOMIC DNA]</scope>
    <source>
        <strain evidence="3 4">DSM 27016</strain>
    </source>
</reference>
<keyword evidence="4" id="KW-1185">Reference proteome</keyword>
<dbReference type="NCBIfam" id="TIGR02909">
    <property type="entry name" value="spore_YkwD"/>
    <property type="match status" value="1"/>
</dbReference>
<dbReference type="PANTHER" id="PTHR31157:SF1">
    <property type="entry name" value="SCP DOMAIN-CONTAINING PROTEIN"/>
    <property type="match status" value="1"/>
</dbReference>
<evidence type="ECO:0000256" key="1">
    <source>
        <dbReference type="SAM" id="SignalP"/>
    </source>
</evidence>
<dbReference type="PANTHER" id="PTHR31157">
    <property type="entry name" value="SCP DOMAIN-CONTAINING PROTEIN"/>
    <property type="match status" value="1"/>
</dbReference>
<dbReference type="InterPro" id="IPR014258">
    <property type="entry name" value="CAP_domain_YkwD-like"/>
</dbReference>
<dbReference type="Pfam" id="PF00188">
    <property type="entry name" value="CAP"/>
    <property type="match status" value="1"/>
</dbReference>
<dbReference type="SUPFAM" id="SSF55797">
    <property type="entry name" value="PR-1-like"/>
    <property type="match status" value="1"/>
</dbReference>
<dbReference type="InterPro" id="IPR035940">
    <property type="entry name" value="CAP_sf"/>
</dbReference>
<evidence type="ECO:0000313" key="4">
    <source>
        <dbReference type="Proteomes" id="UP000253034"/>
    </source>
</evidence>
<dbReference type="PROSITE" id="PS51781">
    <property type="entry name" value="SH3B"/>
    <property type="match status" value="1"/>
</dbReference>
<dbReference type="Pfam" id="PF08239">
    <property type="entry name" value="SH3_3"/>
    <property type="match status" value="1"/>
</dbReference>
<sequence>MKRKIAFLLVMALVFMSAPALTDSHSGSVMAASYFQKADFIDGVVTPHALNVRQGPSTKYPVVCVLKKGQAVKVFGMLGDWYTIYDPARGCVGSAYSKYVKVAEFTNVKKNTGNTAATPAKQTETPKKAAALKGVTQDEQTLLNLVNKARTDAGASALEFDMEVMKCAKAKAKDMADNNYFSHQSPTYGSPFDMMRQFGISFKTAGENIAGNQTVEGAFKAWMNSEGHKKNILNTNFNYVGFGIVDSPTYGKVMVQQFIGR</sequence>
<dbReference type="OrthoDB" id="9783944at2"/>
<comment type="caution">
    <text evidence="3">The sequence shown here is derived from an EMBL/GenBank/DDBJ whole genome shotgun (WGS) entry which is preliminary data.</text>
</comment>
<evidence type="ECO:0000313" key="3">
    <source>
        <dbReference type="EMBL" id="RCX18808.1"/>
    </source>
</evidence>
<dbReference type="AlphaFoldDB" id="A0A369BDX5"/>